<proteinExistence type="predicted"/>
<reference evidence="1" key="1">
    <citation type="submission" date="2018-11" db="EMBL/GenBank/DDBJ databases">
        <authorList>
            <consortium name="Pathogen Informatics"/>
        </authorList>
    </citation>
    <scope>NUCLEOTIDE SEQUENCE</scope>
</reference>
<dbReference type="EMBL" id="CAAALY010059346">
    <property type="protein sequence ID" value="VEL22966.1"/>
    <property type="molecule type" value="Genomic_DNA"/>
</dbReference>
<gene>
    <name evidence="1" type="ORF">PXEA_LOCUS16406</name>
</gene>
<evidence type="ECO:0000313" key="2">
    <source>
        <dbReference type="Proteomes" id="UP000784294"/>
    </source>
</evidence>
<dbReference type="AlphaFoldDB" id="A0A448WXQ2"/>
<accession>A0A448WXQ2</accession>
<organism evidence="1 2">
    <name type="scientific">Protopolystoma xenopodis</name>
    <dbReference type="NCBI Taxonomy" id="117903"/>
    <lineage>
        <taxon>Eukaryota</taxon>
        <taxon>Metazoa</taxon>
        <taxon>Spiralia</taxon>
        <taxon>Lophotrochozoa</taxon>
        <taxon>Platyhelminthes</taxon>
        <taxon>Monogenea</taxon>
        <taxon>Polyopisthocotylea</taxon>
        <taxon>Polystomatidea</taxon>
        <taxon>Polystomatidae</taxon>
        <taxon>Protopolystoma</taxon>
    </lineage>
</organism>
<sequence length="121" mass="13655">MCKVFTNPDFFKSFVHQNCCSQHIDGLFDLAFSFIFIIRGKAFVGFQSISCTCLTNTLLLTVVAFDAIDYRAIHFVKRLELCRQADFVFIKSKLKSALCDPYISFYKCPGVPVTEANPSSS</sequence>
<name>A0A448WXQ2_9PLAT</name>
<protein>
    <submittedName>
        <fullName evidence="1">Uncharacterized protein</fullName>
    </submittedName>
</protein>
<dbReference type="Proteomes" id="UP000784294">
    <property type="component" value="Unassembled WGS sequence"/>
</dbReference>
<evidence type="ECO:0000313" key="1">
    <source>
        <dbReference type="EMBL" id="VEL22966.1"/>
    </source>
</evidence>
<keyword evidence="2" id="KW-1185">Reference proteome</keyword>
<comment type="caution">
    <text evidence="1">The sequence shown here is derived from an EMBL/GenBank/DDBJ whole genome shotgun (WGS) entry which is preliminary data.</text>
</comment>